<comment type="similarity">
    <text evidence="2">Belongs to the small GTPase superfamily. Ras family.</text>
</comment>
<dbReference type="GO" id="GO:0005886">
    <property type="term" value="C:plasma membrane"/>
    <property type="evidence" value="ECO:0007669"/>
    <property type="project" value="UniProtKB-SubCell"/>
</dbReference>
<evidence type="ECO:0000256" key="7">
    <source>
        <dbReference type="ARBA" id="ARBA00023136"/>
    </source>
</evidence>
<dbReference type="SMART" id="SM00173">
    <property type="entry name" value="RAS"/>
    <property type="match status" value="1"/>
</dbReference>
<evidence type="ECO:0000256" key="2">
    <source>
        <dbReference type="ARBA" id="ARBA00008344"/>
    </source>
</evidence>
<dbReference type="PROSITE" id="PS51420">
    <property type="entry name" value="RHO"/>
    <property type="match status" value="1"/>
</dbReference>
<dbReference type="NCBIfam" id="TIGR00231">
    <property type="entry name" value="small_GTP"/>
    <property type="match status" value="1"/>
</dbReference>
<keyword evidence="8" id="KW-0449">Lipoprotein</keyword>
<keyword evidence="4" id="KW-0488">Methylation</keyword>
<dbReference type="Gene3D" id="3.40.50.300">
    <property type="entry name" value="P-loop containing nucleotide triphosphate hydrolases"/>
    <property type="match status" value="1"/>
</dbReference>
<dbReference type="Pfam" id="PF00071">
    <property type="entry name" value="Ras"/>
    <property type="match status" value="2"/>
</dbReference>
<evidence type="ECO:0000313" key="11">
    <source>
        <dbReference type="Proteomes" id="UP000007148"/>
    </source>
</evidence>
<dbReference type="EMBL" id="CAFZ01000023">
    <property type="protein sequence ID" value="CCA67988.1"/>
    <property type="molecule type" value="Genomic_DNA"/>
</dbReference>
<organism evidence="10 11">
    <name type="scientific">Serendipita indica (strain DSM 11827)</name>
    <name type="common">Root endophyte fungus</name>
    <name type="synonym">Piriformospora indica</name>
    <dbReference type="NCBI Taxonomy" id="1109443"/>
    <lineage>
        <taxon>Eukaryota</taxon>
        <taxon>Fungi</taxon>
        <taxon>Dikarya</taxon>
        <taxon>Basidiomycota</taxon>
        <taxon>Agaricomycotina</taxon>
        <taxon>Agaricomycetes</taxon>
        <taxon>Sebacinales</taxon>
        <taxon>Serendipitaceae</taxon>
        <taxon>Serendipita</taxon>
    </lineage>
</organism>
<dbReference type="PROSITE" id="PS51419">
    <property type="entry name" value="RAB"/>
    <property type="match status" value="1"/>
</dbReference>
<keyword evidence="5" id="KW-0547">Nucleotide-binding</keyword>
<evidence type="ECO:0000256" key="9">
    <source>
        <dbReference type="ARBA" id="ARBA00023289"/>
    </source>
</evidence>
<dbReference type="FunFam" id="3.40.50.300:FF:000080">
    <property type="entry name" value="Ras-like GTPase Ras1"/>
    <property type="match status" value="1"/>
</dbReference>
<evidence type="ECO:0000256" key="5">
    <source>
        <dbReference type="ARBA" id="ARBA00022741"/>
    </source>
</evidence>
<evidence type="ECO:0000256" key="8">
    <source>
        <dbReference type="ARBA" id="ARBA00023288"/>
    </source>
</evidence>
<dbReference type="PRINTS" id="PR00449">
    <property type="entry name" value="RASTRNSFRMNG"/>
</dbReference>
<evidence type="ECO:0000256" key="6">
    <source>
        <dbReference type="ARBA" id="ARBA00023134"/>
    </source>
</evidence>
<dbReference type="InterPro" id="IPR001806">
    <property type="entry name" value="Small_GTPase"/>
</dbReference>
<comment type="subcellular location">
    <subcellularLocation>
        <location evidence="1">Cell membrane</location>
        <topology evidence="1">Lipid-anchor</topology>
        <orientation evidence="1">Cytoplasmic side</orientation>
    </subcellularLocation>
</comment>
<dbReference type="GO" id="GO:0007165">
    <property type="term" value="P:signal transduction"/>
    <property type="evidence" value="ECO:0007669"/>
    <property type="project" value="InterPro"/>
</dbReference>
<dbReference type="SUPFAM" id="SSF52540">
    <property type="entry name" value="P-loop containing nucleoside triphosphate hydrolases"/>
    <property type="match status" value="1"/>
</dbReference>
<dbReference type="Proteomes" id="UP000007148">
    <property type="component" value="Unassembled WGS sequence"/>
</dbReference>
<dbReference type="GO" id="GO:0003924">
    <property type="term" value="F:GTPase activity"/>
    <property type="evidence" value="ECO:0007669"/>
    <property type="project" value="InterPro"/>
</dbReference>
<gene>
    <name evidence="10" type="ORF">PIIN_01855</name>
</gene>
<keyword evidence="9" id="KW-0636">Prenylation</keyword>
<dbReference type="PROSITE" id="PS51421">
    <property type="entry name" value="RAS"/>
    <property type="match status" value="1"/>
</dbReference>
<dbReference type="PANTHER" id="PTHR24070">
    <property type="entry name" value="RAS, DI-RAS, AND RHEB FAMILY MEMBERS OF SMALL GTPASE SUPERFAMILY"/>
    <property type="match status" value="1"/>
</dbReference>
<dbReference type="InterPro" id="IPR005225">
    <property type="entry name" value="Small_GTP-bd"/>
</dbReference>
<dbReference type="InterPro" id="IPR027417">
    <property type="entry name" value="P-loop_NTPase"/>
</dbReference>
<evidence type="ECO:0000256" key="1">
    <source>
        <dbReference type="ARBA" id="ARBA00004342"/>
    </source>
</evidence>
<evidence type="ECO:0000256" key="4">
    <source>
        <dbReference type="ARBA" id="ARBA00022481"/>
    </source>
</evidence>
<dbReference type="HOGENOM" id="CLU_041217_9_8_1"/>
<dbReference type="STRING" id="1109443.G4T9K4"/>
<dbReference type="OrthoDB" id="5976022at2759"/>
<dbReference type="InterPro" id="IPR020849">
    <property type="entry name" value="Small_GTPase_Ras-type"/>
</dbReference>
<proteinExistence type="inferred from homology"/>
<keyword evidence="3" id="KW-1003">Cell membrane</keyword>
<dbReference type="eggNOG" id="KOG0395">
    <property type="taxonomic scope" value="Eukaryota"/>
</dbReference>
<reference evidence="10 11" key="1">
    <citation type="journal article" date="2011" name="PLoS Pathog.">
        <title>Endophytic Life Strategies Decoded by Genome and Transcriptome Analyses of the Mutualistic Root Symbiont Piriformospora indica.</title>
        <authorList>
            <person name="Zuccaro A."/>
            <person name="Lahrmann U."/>
            <person name="Guldener U."/>
            <person name="Langen G."/>
            <person name="Pfiffi S."/>
            <person name="Biedenkopf D."/>
            <person name="Wong P."/>
            <person name="Samans B."/>
            <person name="Grimm C."/>
            <person name="Basiewicz M."/>
            <person name="Murat C."/>
            <person name="Martin F."/>
            <person name="Kogel K.H."/>
        </authorList>
    </citation>
    <scope>NUCLEOTIDE SEQUENCE [LARGE SCALE GENOMIC DNA]</scope>
    <source>
        <strain evidence="10 11">DSM 11827</strain>
    </source>
</reference>
<evidence type="ECO:0000313" key="10">
    <source>
        <dbReference type="EMBL" id="CCA67988.1"/>
    </source>
</evidence>
<keyword evidence="6" id="KW-0342">GTP-binding</keyword>
<accession>G4T9K4</accession>
<sequence length="264" mass="30439">MRQHIHLRPRAHHPVCSFALVSSFSSRIVVVIMSKNIREYKLIVVGGGGVGKSCLTIRFVENKCFNQCLMRIIVRLLRFVVTWVCRNDYWDPTIEDAYVKKCVIDNEEAILSVLDTAGQEEYAAMREQYMRPGEGFLLVYSITDRSSFEELEVFYEQILRVKDRDYFPMIVVGTKCDAEFDRQVPSSEGRALAARLRGRHIETSAKERINVDAAFIELVKLIKSYQKEQYQARLPGRQSMMPDRQQLAQDDYHGKKRGCGCIVA</sequence>
<name>G4T9K4_SERID</name>
<protein>
    <submittedName>
        <fullName evidence="10">Related to small G-protein Ras1</fullName>
    </submittedName>
</protein>
<dbReference type="SMART" id="SM00174">
    <property type="entry name" value="RHO"/>
    <property type="match status" value="1"/>
</dbReference>
<dbReference type="SMART" id="SM00175">
    <property type="entry name" value="RAB"/>
    <property type="match status" value="1"/>
</dbReference>
<dbReference type="AlphaFoldDB" id="G4T9K4"/>
<keyword evidence="7" id="KW-0472">Membrane</keyword>
<evidence type="ECO:0000256" key="3">
    <source>
        <dbReference type="ARBA" id="ARBA00022475"/>
    </source>
</evidence>
<dbReference type="InParanoid" id="G4T9K4"/>
<keyword evidence="11" id="KW-1185">Reference proteome</keyword>
<comment type="caution">
    <text evidence="10">The sequence shown here is derived from an EMBL/GenBank/DDBJ whole genome shotgun (WGS) entry which is preliminary data.</text>
</comment>
<dbReference type="GO" id="GO:0005525">
    <property type="term" value="F:GTP binding"/>
    <property type="evidence" value="ECO:0007669"/>
    <property type="project" value="UniProtKB-KW"/>
</dbReference>